<dbReference type="InterPro" id="IPR008168">
    <property type="entry name" value="Cyt_C_IC"/>
</dbReference>
<evidence type="ECO:0000256" key="6">
    <source>
        <dbReference type="PROSITE-ProRule" id="PRU00433"/>
    </source>
</evidence>
<dbReference type="Proteomes" id="UP000011859">
    <property type="component" value="Chromosome"/>
</dbReference>
<evidence type="ECO:0000313" key="9">
    <source>
        <dbReference type="EMBL" id="AGG88826.1"/>
    </source>
</evidence>
<keyword evidence="3 6" id="KW-0479">Metal-binding</keyword>
<dbReference type="GO" id="GO:0009055">
    <property type="term" value="F:electron transfer activity"/>
    <property type="evidence" value="ECO:0007669"/>
    <property type="project" value="InterPro"/>
</dbReference>
<keyword evidence="10" id="KW-1185">Reference proteome</keyword>
<dbReference type="AlphaFoldDB" id="M4NM75"/>
<dbReference type="PRINTS" id="PR00605">
    <property type="entry name" value="CYTCHROMECIC"/>
</dbReference>
<evidence type="ECO:0000313" key="10">
    <source>
        <dbReference type="Proteomes" id="UP000011859"/>
    </source>
</evidence>
<dbReference type="GO" id="GO:0020037">
    <property type="term" value="F:heme binding"/>
    <property type="evidence" value="ECO:0007669"/>
    <property type="project" value="InterPro"/>
</dbReference>
<dbReference type="OrthoDB" id="9811281at2"/>
<keyword evidence="7" id="KW-0812">Transmembrane</keyword>
<dbReference type="InterPro" id="IPR009056">
    <property type="entry name" value="Cyt_c-like_dom"/>
</dbReference>
<name>M4NM75_9GAMM</name>
<dbReference type="PROSITE" id="PS51007">
    <property type="entry name" value="CYTC"/>
    <property type="match status" value="1"/>
</dbReference>
<feature type="transmembrane region" description="Helical" evidence="7">
    <location>
        <begin position="20"/>
        <end position="40"/>
    </location>
</feature>
<dbReference type="eggNOG" id="COG2010">
    <property type="taxonomic scope" value="Bacteria"/>
</dbReference>
<dbReference type="SUPFAM" id="SSF46626">
    <property type="entry name" value="Cytochrome c"/>
    <property type="match status" value="1"/>
</dbReference>
<dbReference type="PANTHER" id="PTHR35008">
    <property type="entry name" value="BLL4482 PROTEIN-RELATED"/>
    <property type="match status" value="1"/>
</dbReference>
<keyword evidence="7" id="KW-1133">Transmembrane helix</keyword>
<proteinExistence type="predicted"/>
<dbReference type="STRING" id="666685.R2APBS1_1696"/>
<dbReference type="InterPro" id="IPR051459">
    <property type="entry name" value="Cytochrome_c-type_DH"/>
</dbReference>
<reference evidence="9 10" key="1">
    <citation type="submission" date="2012-04" db="EMBL/GenBank/DDBJ databases">
        <title>Complete genome of Rhodanobacter sp. 2APBS1.</title>
        <authorList>
            <consortium name="US DOE Joint Genome Institute"/>
            <person name="Huntemann M."/>
            <person name="Wei C.-L."/>
            <person name="Han J."/>
            <person name="Detter J.C."/>
            <person name="Han C."/>
            <person name="Tapia R."/>
            <person name="Munk A.C.C."/>
            <person name="Chen A."/>
            <person name="Krypides N."/>
            <person name="Mavromatis K."/>
            <person name="Markowitz V."/>
            <person name="Szeto E."/>
            <person name="Ivanova N."/>
            <person name="Mikhailova N."/>
            <person name="Ovchinnikova G."/>
            <person name="Pagani I."/>
            <person name="Pati A."/>
            <person name="Goodwin L."/>
            <person name="Peters L."/>
            <person name="Pitluck S."/>
            <person name="Woyke T."/>
            <person name="Prakash O."/>
            <person name="Elkins J."/>
            <person name="Brown S."/>
            <person name="Palumbo A."/>
            <person name="Hemme C."/>
            <person name="Zhou J."/>
            <person name="Watson D."/>
            <person name="Jardine P."/>
            <person name="Kostka J."/>
            <person name="Green S."/>
        </authorList>
    </citation>
    <scope>NUCLEOTIDE SEQUENCE [LARGE SCALE GENOMIC DNA]</scope>
    <source>
        <strain evidence="9 10">2APBS1</strain>
    </source>
</reference>
<dbReference type="KEGG" id="rhd:R2APBS1_1696"/>
<protein>
    <submittedName>
        <fullName evidence="9">Cytochrome c, mono-and diheme variants family</fullName>
    </submittedName>
</protein>
<organism evidence="9 10">
    <name type="scientific">Rhodanobacter denitrificans</name>
    <dbReference type="NCBI Taxonomy" id="666685"/>
    <lineage>
        <taxon>Bacteria</taxon>
        <taxon>Pseudomonadati</taxon>
        <taxon>Pseudomonadota</taxon>
        <taxon>Gammaproteobacteria</taxon>
        <taxon>Lysobacterales</taxon>
        <taxon>Rhodanobacteraceae</taxon>
        <taxon>Rhodanobacter</taxon>
    </lineage>
</organism>
<dbReference type="Pfam" id="PF00034">
    <property type="entry name" value="Cytochrom_C"/>
    <property type="match status" value="1"/>
</dbReference>
<keyword evidence="4" id="KW-0249">Electron transport</keyword>
<evidence type="ECO:0000256" key="1">
    <source>
        <dbReference type="ARBA" id="ARBA00022448"/>
    </source>
</evidence>
<keyword evidence="7" id="KW-0472">Membrane</keyword>
<dbReference type="PANTHER" id="PTHR35008:SF8">
    <property type="entry name" value="ALCOHOL DEHYDROGENASE CYTOCHROME C SUBUNIT"/>
    <property type="match status" value="1"/>
</dbReference>
<accession>M4NM75</accession>
<sequence precursor="true">MNEPIRQGENADPNESNNPVPRVVLALVVGLVIWAGSYIVMQSANAPAELGDGRDPVALAAVQAGPANGAEIYTRCQGCHQANGQGLPGVFPPLAGSPWVIDDAVLATQIVLHGLTGPIKVLGTTYDGAMPAFGEQLSDAEIAAVLTHIRADWGNGAGAVDEAAVAAARKQSAARTTPWHGVDELKGFLAAKDVATP</sequence>
<dbReference type="GO" id="GO:0005506">
    <property type="term" value="F:iron ion binding"/>
    <property type="evidence" value="ECO:0007669"/>
    <property type="project" value="InterPro"/>
</dbReference>
<evidence type="ECO:0000259" key="8">
    <source>
        <dbReference type="PROSITE" id="PS51007"/>
    </source>
</evidence>
<feature type="domain" description="Cytochrome c" evidence="8">
    <location>
        <begin position="64"/>
        <end position="153"/>
    </location>
</feature>
<keyword evidence="5 6" id="KW-0408">Iron</keyword>
<dbReference type="HOGENOM" id="CLU_093848_1_0_6"/>
<dbReference type="EMBL" id="CP003470">
    <property type="protein sequence ID" value="AGG88826.1"/>
    <property type="molecule type" value="Genomic_DNA"/>
</dbReference>
<gene>
    <name evidence="9" type="ORF">R2APBS1_1696</name>
</gene>
<dbReference type="Gene3D" id="1.10.760.10">
    <property type="entry name" value="Cytochrome c-like domain"/>
    <property type="match status" value="1"/>
</dbReference>
<evidence type="ECO:0000256" key="7">
    <source>
        <dbReference type="SAM" id="Phobius"/>
    </source>
</evidence>
<keyword evidence="1" id="KW-0813">Transport</keyword>
<evidence type="ECO:0000256" key="2">
    <source>
        <dbReference type="ARBA" id="ARBA00022617"/>
    </source>
</evidence>
<evidence type="ECO:0000256" key="4">
    <source>
        <dbReference type="ARBA" id="ARBA00022982"/>
    </source>
</evidence>
<evidence type="ECO:0000256" key="3">
    <source>
        <dbReference type="ARBA" id="ARBA00022723"/>
    </source>
</evidence>
<dbReference type="InterPro" id="IPR036909">
    <property type="entry name" value="Cyt_c-like_dom_sf"/>
</dbReference>
<evidence type="ECO:0000256" key="5">
    <source>
        <dbReference type="ARBA" id="ARBA00023004"/>
    </source>
</evidence>
<dbReference type="RefSeq" id="WP_015447579.1">
    <property type="nucleotide sequence ID" value="NC_020541.1"/>
</dbReference>
<keyword evidence="2 6" id="KW-0349">Heme</keyword>